<dbReference type="EMBL" id="QUBR01000001">
    <property type="protein sequence ID" value="REK72496.1"/>
    <property type="molecule type" value="Genomic_DNA"/>
</dbReference>
<comment type="function">
    <text evidence="3">NDH-1 shuttles electrons from NADH, via FMN and iron-sulfur (Fe-S) centers, to quinones in the respiratory chain. The immediate electron acceptor for the enzyme in this species is believed to be a menaquinone. Couples the redox reaction to proton translocation (for every two electrons transferred, four hydrogen ions are translocated across the cytoplasmic membrane), and thus conserves the redox energy in a proton gradient.</text>
</comment>
<feature type="compositionally biased region" description="Basic and acidic residues" evidence="4">
    <location>
        <begin position="1"/>
        <end position="12"/>
    </location>
</feature>
<dbReference type="GO" id="GO:0008137">
    <property type="term" value="F:NADH dehydrogenase (ubiquinone) activity"/>
    <property type="evidence" value="ECO:0007669"/>
    <property type="project" value="InterPro"/>
</dbReference>
<keyword evidence="3" id="KW-0520">NAD</keyword>
<dbReference type="Gene3D" id="3.30.460.80">
    <property type="entry name" value="NADH:ubiquinone oxidoreductase, 30kDa subunit"/>
    <property type="match status" value="1"/>
</dbReference>
<dbReference type="InterPro" id="IPR037232">
    <property type="entry name" value="NADH_quin_OxRdtase_su_C/D-like"/>
</dbReference>
<dbReference type="NCBIfam" id="NF005856">
    <property type="entry name" value="PRK07785.1"/>
    <property type="match status" value="1"/>
</dbReference>
<evidence type="ECO:0000256" key="1">
    <source>
        <dbReference type="ARBA" id="ARBA00007569"/>
    </source>
</evidence>
<dbReference type="InterPro" id="IPR010218">
    <property type="entry name" value="NADH_DH_suC"/>
</dbReference>
<evidence type="ECO:0000313" key="7">
    <source>
        <dbReference type="Proteomes" id="UP000265581"/>
    </source>
</evidence>
<gene>
    <name evidence="3" type="primary">nuoC</name>
    <name evidence="6" type="ORF">DX116_02420</name>
</gene>
<evidence type="ECO:0000259" key="5">
    <source>
        <dbReference type="Pfam" id="PF00329"/>
    </source>
</evidence>
<reference evidence="6 7" key="1">
    <citation type="submission" date="2018-08" db="EMBL/GenBank/DDBJ databases">
        <title>Aeromicrobium sp. M2KJ-4, whole genome shotgun sequence.</title>
        <authorList>
            <person name="Tuo L."/>
        </authorList>
    </citation>
    <scope>NUCLEOTIDE SEQUENCE [LARGE SCALE GENOMIC DNA]</scope>
    <source>
        <strain evidence="6 7">M2KJ-4</strain>
    </source>
</reference>
<dbReference type="RefSeq" id="WP_119702610.1">
    <property type="nucleotide sequence ID" value="NZ_JBHSOI010000001.1"/>
</dbReference>
<keyword evidence="7" id="KW-1185">Reference proteome</keyword>
<comment type="caution">
    <text evidence="6">The sequence shown here is derived from an EMBL/GenBank/DDBJ whole genome shotgun (WGS) entry which is preliminary data.</text>
</comment>
<evidence type="ECO:0000313" key="6">
    <source>
        <dbReference type="EMBL" id="REK72496.1"/>
    </source>
</evidence>
<dbReference type="EC" id="7.1.1.-" evidence="3"/>
<keyword evidence="2 3" id="KW-0813">Transport</keyword>
<keyword evidence="3" id="KW-1003">Cell membrane</keyword>
<keyword evidence="3" id="KW-1278">Translocase</keyword>
<proteinExistence type="inferred from homology"/>
<accession>A0A371PAE0</accession>
<dbReference type="GO" id="GO:0005886">
    <property type="term" value="C:plasma membrane"/>
    <property type="evidence" value="ECO:0007669"/>
    <property type="project" value="UniProtKB-SubCell"/>
</dbReference>
<organism evidence="6 7">
    <name type="scientific">Aeromicrobium endophyticum</name>
    <dbReference type="NCBI Taxonomy" id="2292704"/>
    <lineage>
        <taxon>Bacteria</taxon>
        <taxon>Bacillati</taxon>
        <taxon>Actinomycetota</taxon>
        <taxon>Actinomycetes</taxon>
        <taxon>Propionibacteriales</taxon>
        <taxon>Nocardioidaceae</taxon>
        <taxon>Aeromicrobium</taxon>
    </lineage>
</organism>
<dbReference type="HAMAP" id="MF_01357">
    <property type="entry name" value="NDH1_NuoC"/>
    <property type="match status" value="1"/>
</dbReference>
<dbReference type="InterPro" id="IPR001268">
    <property type="entry name" value="NADH_UbQ_OxRdtase_30kDa_su"/>
</dbReference>
<evidence type="ECO:0000256" key="2">
    <source>
        <dbReference type="ARBA" id="ARBA00022448"/>
    </source>
</evidence>
<dbReference type="GO" id="GO:0050136">
    <property type="term" value="F:NADH dehydrogenase (quinone) (non-electrogenic) activity"/>
    <property type="evidence" value="ECO:0007669"/>
    <property type="project" value="UniProtKB-UniRule"/>
</dbReference>
<comment type="subunit">
    <text evidence="3">NDH-1 is composed of 14 different subunits. Subunits NuoB, C, D, E, F, and G constitute the peripheral sector of the complex.</text>
</comment>
<sequence length="249" mass="27866">MTDPKGDRDARDAGTQSQDVSHESHDNLVRADVTELEVVEIREGAFGAHGTGDTSGFGGLTRPVVMPGPSQRPYGGWFDEVADRFAGGAGLEGAIEKVVVDRGEITFYVRRELLLEAVTHLRNDPVLRFEFCSSVSAVHFPHETGRELHVVYHLLSMTHNRRIRVETTTSDDDRHVPSVVPIYPTADWQEREAWDMFGIEFDGHPALTRILMPDDWPGHPQRKDYPLGGIPVEYKGATVPPPDQRRNYS</sequence>
<dbReference type="OrthoDB" id="9803286at2"/>
<dbReference type="Pfam" id="PF00329">
    <property type="entry name" value="Complex1_30kDa"/>
    <property type="match status" value="1"/>
</dbReference>
<feature type="region of interest" description="Disordered" evidence="4">
    <location>
        <begin position="221"/>
        <end position="249"/>
    </location>
</feature>
<dbReference type="SUPFAM" id="SSF143243">
    <property type="entry name" value="Nqo5-like"/>
    <property type="match status" value="1"/>
</dbReference>
<feature type="domain" description="NADH:ubiquinone oxidoreductase 30kDa subunit" evidence="5">
    <location>
        <begin position="108"/>
        <end position="229"/>
    </location>
</feature>
<dbReference type="NCBIfam" id="TIGR01961">
    <property type="entry name" value="NuoC_fam"/>
    <property type="match status" value="1"/>
</dbReference>
<dbReference type="PANTHER" id="PTHR10884:SF14">
    <property type="entry name" value="NADH DEHYDROGENASE [UBIQUINONE] IRON-SULFUR PROTEIN 3, MITOCHONDRIAL"/>
    <property type="match status" value="1"/>
</dbReference>
<dbReference type="AlphaFoldDB" id="A0A371PAE0"/>
<evidence type="ECO:0000256" key="4">
    <source>
        <dbReference type="SAM" id="MobiDB-lite"/>
    </source>
</evidence>
<dbReference type="Proteomes" id="UP000265581">
    <property type="component" value="Unassembled WGS sequence"/>
</dbReference>
<feature type="region of interest" description="Disordered" evidence="4">
    <location>
        <begin position="1"/>
        <end position="27"/>
    </location>
</feature>
<comment type="subcellular location">
    <subcellularLocation>
        <location evidence="3">Cell membrane</location>
        <topology evidence="3">Peripheral membrane protein</topology>
        <orientation evidence="3">Cytoplasmic side</orientation>
    </subcellularLocation>
</comment>
<dbReference type="PANTHER" id="PTHR10884">
    <property type="entry name" value="NADH DEHYDROGENASE UBIQUINONE IRON-SULFUR PROTEIN 3"/>
    <property type="match status" value="1"/>
</dbReference>
<comment type="similarity">
    <text evidence="1 3">Belongs to the complex I 30 kDa subunit family.</text>
</comment>
<keyword evidence="3" id="KW-0472">Membrane</keyword>
<protein>
    <recommendedName>
        <fullName evidence="3">NADH-quinone oxidoreductase subunit C</fullName>
        <ecNumber evidence="3">7.1.1.-</ecNumber>
    </recommendedName>
    <alternativeName>
        <fullName evidence="3">NADH dehydrogenase I subunit C</fullName>
    </alternativeName>
    <alternativeName>
        <fullName evidence="3">NDH-1 subunit C</fullName>
    </alternativeName>
</protein>
<keyword evidence="6" id="KW-0560">Oxidoreductase</keyword>
<name>A0A371PAE0_9ACTN</name>
<comment type="catalytic activity">
    <reaction evidence="3">
        <text>a quinone + NADH + 5 H(+)(in) = a quinol + NAD(+) + 4 H(+)(out)</text>
        <dbReference type="Rhea" id="RHEA:57888"/>
        <dbReference type="ChEBI" id="CHEBI:15378"/>
        <dbReference type="ChEBI" id="CHEBI:24646"/>
        <dbReference type="ChEBI" id="CHEBI:57540"/>
        <dbReference type="ChEBI" id="CHEBI:57945"/>
        <dbReference type="ChEBI" id="CHEBI:132124"/>
    </reaction>
</comment>
<dbReference type="GO" id="GO:0048038">
    <property type="term" value="F:quinone binding"/>
    <property type="evidence" value="ECO:0007669"/>
    <property type="project" value="UniProtKB-KW"/>
</dbReference>
<evidence type="ECO:0000256" key="3">
    <source>
        <dbReference type="HAMAP-Rule" id="MF_01357"/>
    </source>
</evidence>
<keyword evidence="3" id="KW-0874">Quinone</keyword>